<proteinExistence type="predicted"/>
<name>A0A382ECB9_9ZZZZ</name>
<feature type="non-terminal residue" evidence="1">
    <location>
        <position position="197"/>
    </location>
</feature>
<dbReference type="SUPFAM" id="SSF51556">
    <property type="entry name" value="Metallo-dependent hydrolases"/>
    <property type="match status" value="1"/>
</dbReference>
<dbReference type="Gene3D" id="3.20.20.140">
    <property type="entry name" value="Metal-dependent hydrolases"/>
    <property type="match status" value="1"/>
</dbReference>
<evidence type="ECO:0008006" key="2">
    <source>
        <dbReference type="Google" id="ProtNLM"/>
    </source>
</evidence>
<accession>A0A382ECB9</accession>
<gene>
    <name evidence="1" type="ORF">METZ01_LOCUS200913</name>
</gene>
<dbReference type="InterPro" id="IPR008257">
    <property type="entry name" value="Pept_M19"/>
</dbReference>
<protein>
    <recommendedName>
        <fullName evidence="2">Peptidase M19</fullName>
    </recommendedName>
</protein>
<organism evidence="1">
    <name type="scientific">marine metagenome</name>
    <dbReference type="NCBI Taxonomy" id="408172"/>
    <lineage>
        <taxon>unclassified sequences</taxon>
        <taxon>metagenomes</taxon>
        <taxon>ecological metagenomes</taxon>
    </lineage>
</organism>
<reference evidence="1" key="1">
    <citation type="submission" date="2018-05" db="EMBL/GenBank/DDBJ databases">
        <authorList>
            <person name="Lanie J.A."/>
            <person name="Ng W.-L."/>
            <person name="Kazmierczak K.M."/>
            <person name="Andrzejewski T.M."/>
            <person name="Davidsen T.M."/>
            <person name="Wayne K.J."/>
            <person name="Tettelin H."/>
            <person name="Glass J.I."/>
            <person name="Rusch D."/>
            <person name="Podicherti R."/>
            <person name="Tsui H.-C.T."/>
            <person name="Winkler M.E."/>
        </authorList>
    </citation>
    <scope>NUCLEOTIDE SEQUENCE</scope>
</reference>
<dbReference type="InterPro" id="IPR032466">
    <property type="entry name" value="Metal_Hydrolase"/>
</dbReference>
<evidence type="ECO:0000313" key="1">
    <source>
        <dbReference type="EMBL" id="SVB48059.1"/>
    </source>
</evidence>
<dbReference type="GO" id="GO:0070573">
    <property type="term" value="F:metallodipeptidase activity"/>
    <property type="evidence" value="ECO:0007669"/>
    <property type="project" value="InterPro"/>
</dbReference>
<dbReference type="AlphaFoldDB" id="A0A382ECB9"/>
<dbReference type="EMBL" id="UINC01043679">
    <property type="protein sequence ID" value="SVB48059.1"/>
    <property type="molecule type" value="Genomic_DNA"/>
</dbReference>
<sequence>MPDSTPFIIDAHLDLSMNALEWNRDLSRPLGEIREREAGRTDKKDRGRGTVCLPEMRRGKIGLCVATQIARYTKRSNSLPGWHSPEQAWAQTQGQLAWYREMERRGELTQIADLGQLEGHLAKWADGPSDDLPVGYILSLEGADSLVTLQHLERAHAYGLRALGPAHYGPGTYAPGTNERGGLGQAGPDLLREMERL</sequence>
<dbReference type="Pfam" id="PF01244">
    <property type="entry name" value="Peptidase_M19"/>
    <property type="match status" value="1"/>
</dbReference>
<dbReference type="GO" id="GO:0006508">
    <property type="term" value="P:proteolysis"/>
    <property type="evidence" value="ECO:0007669"/>
    <property type="project" value="InterPro"/>
</dbReference>